<proteinExistence type="predicted"/>
<evidence type="ECO:0000256" key="1">
    <source>
        <dbReference type="SAM" id="SignalP"/>
    </source>
</evidence>
<evidence type="ECO:0000313" key="3">
    <source>
        <dbReference type="Proteomes" id="UP000637061"/>
    </source>
</evidence>
<keyword evidence="1" id="KW-0732">Signal</keyword>
<comment type="caution">
    <text evidence="2">The sequence shown here is derived from an EMBL/GenBank/DDBJ whole genome shotgun (WGS) entry which is preliminary data.</text>
</comment>
<dbReference type="EMBL" id="JAEHTE010000015">
    <property type="protein sequence ID" value="MBI6885135.1"/>
    <property type="molecule type" value="Genomic_DNA"/>
</dbReference>
<accession>A0A8I1EEH0</accession>
<dbReference type="RefSeq" id="WP_198747538.1">
    <property type="nucleotide sequence ID" value="NZ_JAEHTE010000015.1"/>
</dbReference>
<organism evidence="2 3">
    <name type="scientific">Pseudomonas putida</name>
    <name type="common">Arthrobacter siderocapsulatus</name>
    <dbReference type="NCBI Taxonomy" id="303"/>
    <lineage>
        <taxon>Bacteria</taxon>
        <taxon>Pseudomonadati</taxon>
        <taxon>Pseudomonadota</taxon>
        <taxon>Gammaproteobacteria</taxon>
        <taxon>Pseudomonadales</taxon>
        <taxon>Pseudomonadaceae</taxon>
        <taxon>Pseudomonas</taxon>
    </lineage>
</organism>
<dbReference type="Proteomes" id="UP000637061">
    <property type="component" value="Unassembled WGS sequence"/>
</dbReference>
<gene>
    <name evidence="2" type="ORF">JEU22_14565</name>
</gene>
<name>A0A8I1EEH0_PSEPU</name>
<protein>
    <submittedName>
        <fullName evidence="2">Uncharacterized protein</fullName>
    </submittedName>
</protein>
<evidence type="ECO:0000313" key="2">
    <source>
        <dbReference type="EMBL" id="MBI6885135.1"/>
    </source>
</evidence>
<dbReference type="AlphaFoldDB" id="A0A8I1EEH0"/>
<reference evidence="2" key="1">
    <citation type="submission" date="2020-12" db="EMBL/GenBank/DDBJ databases">
        <title>Enhanced detection system for hospital associated transmission using whole genome sequencing surveillance.</title>
        <authorList>
            <person name="Harrison L.H."/>
            <person name="Van Tyne D."/>
            <person name="Marsh J.W."/>
            <person name="Griffith M.P."/>
            <person name="Snyder D.J."/>
            <person name="Cooper V.S."/>
            <person name="Mustapha M."/>
        </authorList>
    </citation>
    <scope>NUCLEOTIDE SEQUENCE</scope>
    <source>
        <strain evidence="2">PSB00042</strain>
    </source>
</reference>
<feature type="signal peptide" evidence="1">
    <location>
        <begin position="1"/>
        <end position="21"/>
    </location>
</feature>
<feature type="chain" id="PRO_5034363160" evidence="1">
    <location>
        <begin position="22"/>
        <end position="326"/>
    </location>
</feature>
<sequence length="326" mass="35102">MLRKQFAAMIAALALSTAAVATEPTVKVFELLNKARVANGYMDKKLHDDFWDEVKMSVAPDPSGAKLREVRDGLKNVVAESSGFPLEGWKSAKLSYQRKKVTRTAELTKQIAAYKAKGKTADAAIASTERLLKAAATGQPLTHNGQTMYVSEDLIDQTLNGMEASMSRLQVLTNPVWTDTLLEQKIPQIGINVLAHEKFAVSKMKDTNSNSFMASRNANELQEQIVKINFANKPGTDLNQAAKNALKGAIASMGANDQPQPGGWRGMKGYTVVTGVELDGEKTGVAINSLARPDTNSVLLVMTLVKGSPADSGVALDALMARIKLN</sequence>